<dbReference type="GO" id="GO:0016763">
    <property type="term" value="F:pentosyltransferase activity"/>
    <property type="evidence" value="ECO:0007669"/>
    <property type="project" value="TreeGrafter"/>
</dbReference>
<feature type="domain" description="Glycosyltransferase RgtA/B/C/D-like" evidence="9">
    <location>
        <begin position="63"/>
        <end position="221"/>
    </location>
</feature>
<evidence type="ECO:0000259" key="9">
    <source>
        <dbReference type="Pfam" id="PF13231"/>
    </source>
</evidence>
<evidence type="ECO:0000313" key="11">
    <source>
        <dbReference type="Proteomes" id="UP000228689"/>
    </source>
</evidence>
<evidence type="ECO:0000256" key="5">
    <source>
        <dbReference type="ARBA" id="ARBA00022692"/>
    </source>
</evidence>
<feature type="transmembrane region" description="Helical" evidence="8">
    <location>
        <begin position="314"/>
        <end position="332"/>
    </location>
</feature>
<dbReference type="Proteomes" id="UP000228689">
    <property type="component" value="Unassembled WGS sequence"/>
</dbReference>
<comment type="caution">
    <text evidence="10">The sequence shown here is derived from an EMBL/GenBank/DDBJ whole genome shotgun (WGS) entry which is preliminary data.</text>
</comment>
<keyword evidence="7 8" id="KW-0472">Membrane</keyword>
<name>A0A2M7REN5_9BACT</name>
<feature type="transmembrane region" description="Helical" evidence="8">
    <location>
        <begin position="9"/>
        <end position="28"/>
    </location>
</feature>
<feature type="transmembrane region" description="Helical" evidence="8">
    <location>
        <begin position="87"/>
        <end position="105"/>
    </location>
</feature>
<dbReference type="AlphaFoldDB" id="A0A2M7REN5"/>
<sequence>MKISKLKINIWTILAIISICFLLTITYWNSFNMPWERDEGEYAYSAWLLDQGLAPYENSFLQKPPMIIYTYWLAQQINPDALWPPRLLSFIATALTIVLLALIARRQYGNRASLITAWLAIPMLSLPHITALSANTEKFMLLFLTIVLALYVYYQKSEKKWPWILAGIAAAIALLYKPIALLPLIFIFTIWLIQYYQDKKNLKLLLQKILFIGLAGMITVFLALSYFIFTGTFKYFWEFVIIFNSYYAAQMNQYLSWAPPRHLTLFWTNWWVLFIITGFAALMRIKNWWFYLILILLSILSVFTSPIGHYYLLLMPWWILIATGGIVRLLNYQKIKQLNYEWQRIIKVIVVGTIMVIILWPVQQQYFLKPKDLNLWIYGGGEPFLESQVVADKVAELTNPDDKIFVAASEPQIYYYSKRLSVNRFIITFALLIDTPLRDKHQQQAIDALESDKPKVIVYSQLPANGLWEEDVPTNFIDHLHSLINNDYELIGGFVRDRDIYGHWQEPLTNEAQIKNSSLLLFKLKE</sequence>
<evidence type="ECO:0000256" key="2">
    <source>
        <dbReference type="ARBA" id="ARBA00022475"/>
    </source>
</evidence>
<accession>A0A2M7REN5</accession>
<feature type="transmembrane region" description="Helical" evidence="8">
    <location>
        <begin position="344"/>
        <end position="362"/>
    </location>
</feature>
<organism evidence="10 11">
    <name type="scientific">Candidatus Komeilibacteria bacterium CG_4_10_14_0_8_um_filter_37_78</name>
    <dbReference type="NCBI Taxonomy" id="1974471"/>
    <lineage>
        <taxon>Bacteria</taxon>
        <taxon>Candidatus Komeiliibacteriota</taxon>
    </lineage>
</organism>
<comment type="subcellular location">
    <subcellularLocation>
        <location evidence="1">Cell membrane</location>
        <topology evidence="1">Multi-pass membrane protein</topology>
    </subcellularLocation>
</comment>
<evidence type="ECO:0000256" key="7">
    <source>
        <dbReference type="ARBA" id="ARBA00023136"/>
    </source>
</evidence>
<feature type="transmembrane region" description="Helical" evidence="8">
    <location>
        <begin position="264"/>
        <end position="282"/>
    </location>
</feature>
<reference evidence="11" key="1">
    <citation type="submission" date="2017-09" db="EMBL/GenBank/DDBJ databases">
        <title>Depth-based differentiation of microbial function through sediment-hosted aquifers and enrichment of novel symbionts in the deep terrestrial subsurface.</title>
        <authorList>
            <person name="Probst A.J."/>
            <person name="Ladd B."/>
            <person name="Jarett J.K."/>
            <person name="Geller-Mcgrath D.E."/>
            <person name="Sieber C.M.K."/>
            <person name="Emerson J.B."/>
            <person name="Anantharaman K."/>
            <person name="Thomas B.C."/>
            <person name="Malmstrom R."/>
            <person name="Stieglmeier M."/>
            <person name="Klingl A."/>
            <person name="Woyke T."/>
            <person name="Ryan C.M."/>
            <person name="Banfield J.F."/>
        </authorList>
    </citation>
    <scope>NUCLEOTIDE SEQUENCE [LARGE SCALE GENOMIC DNA]</scope>
</reference>
<dbReference type="EMBL" id="PFMC01000027">
    <property type="protein sequence ID" value="PIY95208.1"/>
    <property type="molecule type" value="Genomic_DNA"/>
</dbReference>
<keyword evidence="2" id="KW-1003">Cell membrane</keyword>
<feature type="transmembrane region" description="Helical" evidence="8">
    <location>
        <begin position="161"/>
        <end position="193"/>
    </location>
</feature>
<dbReference type="GO" id="GO:0009103">
    <property type="term" value="P:lipopolysaccharide biosynthetic process"/>
    <property type="evidence" value="ECO:0007669"/>
    <property type="project" value="UniProtKB-ARBA"/>
</dbReference>
<evidence type="ECO:0000256" key="3">
    <source>
        <dbReference type="ARBA" id="ARBA00022676"/>
    </source>
</evidence>
<dbReference type="InterPro" id="IPR038731">
    <property type="entry name" value="RgtA/B/C-like"/>
</dbReference>
<gene>
    <name evidence="10" type="ORF">COY67_01115</name>
</gene>
<evidence type="ECO:0000256" key="4">
    <source>
        <dbReference type="ARBA" id="ARBA00022679"/>
    </source>
</evidence>
<feature type="transmembrane region" description="Helical" evidence="8">
    <location>
        <begin position="138"/>
        <end position="154"/>
    </location>
</feature>
<keyword evidence="5 8" id="KW-0812">Transmembrane</keyword>
<evidence type="ECO:0000256" key="6">
    <source>
        <dbReference type="ARBA" id="ARBA00022989"/>
    </source>
</evidence>
<evidence type="ECO:0000256" key="8">
    <source>
        <dbReference type="SAM" id="Phobius"/>
    </source>
</evidence>
<dbReference type="PANTHER" id="PTHR33908">
    <property type="entry name" value="MANNOSYLTRANSFERASE YKCB-RELATED"/>
    <property type="match status" value="1"/>
</dbReference>
<dbReference type="GO" id="GO:0005886">
    <property type="term" value="C:plasma membrane"/>
    <property type="evidence" value="ECO:0007669"/>
    <property type="project" value="UniProtKB-SubCell"/>
</dbReference>
<dbReference type="PANTHER" id="PTHR33908:SF11">
    <property type="entry name" value="MEMBRANE PROTEIN"/>
    <property type="match status" value="1"/>
</dbReference>
<keyword evidence="6 8" id="KW-1133">Transmembrane helix</keyword>
<dbReference type="Pfam" id="PF13231">
    <property type="entry name" value="PMT_2"/>
    <property type="match status" value="1"/>
</dbReference>
<proteinExistence type="predicted"/>
<evidence type="ECO:0000313" key="10">
    <source>
        <dbReference type="EMBL" id="PIY95208.1"/>
    </source>
</evidence>
<feature type="transmembrane region" description="Helical" evidence="8">
    <location>
        <begin position="289"/>
        <end position="308"/>
    </location>
</feature>
<dbReference type="InterPro" id="IPR050297">
    <property type="entry name" value="LipidA_mod_glycosyltrf_83"/>
</dbReference>
<evidence type="ECO:0000256" key="1">
    <source>
        <dbReference type="ARBA" id="ARBA00004651"/>
    </source>
</evidence>
<protein>
    <recommendedName>
        <fullName evidence="9">Glycosyltransferase RgtA/B/C/D-like domain-containing protein</fullName>
    </recommendedName>
</protein>
<keyword evidence="4" id="KW-0808">Transferase</keyword>
<feature type="transmembrane region" description="Helical" evidence="8">
    <location>
        <begin position="205"/>
        <end position="228"/>
    </location>
</feature>
<keyword evidence="3" id="KW-0328">Glycosyltransferase</keyword>